<dbReference type="AlphaFoldDB" id="S2DI20"/>
<organism evidence="1 2">
    <name type="scientific">Indibacter alkaliphilus (strain CCUG 57479 / KCTC 22604 / LW1)</name>
    <dbReference type="NCBI Taxonomy" id="1189612"/>
    <lineage>
        <taxon>Bacteria</taxon>
        <taxon>Pseudomonadati</taxon>
        <taxon>Bacteroidota</taxon>
        <taxon>Cytophagia</taxon>
        <taxon>Cytophagales</taxon>
        <taxon>Cyclobacteriaceae</taxon>
    </lineage>
</organism>
<gene>
    <name evidence="1" type="ORF">A33Q_2150</name>
</gene>
<reference evidence="1 2" key="1">
    <citation type="journal article" date="2013" name="Genome Announc.">
        <title>Draft Genome Sequence of Indibacter alkaliphilus Strain LW1T, Isolated from Lonar Lake, a Haloalkaline Lake in the Buldana District of Maharashtra, India.</title>
        <authorList>
            <person name="Singh A."/>
            <person name="Kumar Jangir P."/>
            <person name="Sharma R."/>
            <person name="Singh A."/>
            <person name="Kumar Pinnaka A."/>
            <person name="Shivaji S."/>
        </authorList>
    </citation>
    <scope>NUCLEOTIDE SEQUENCE [LARGE SCALE GENOMIC DNA]</scope>
    <source>
        <strain evidence="2">CCUG 57479 / KCTC 22604 / LW1</strain>
    </source>
</reference>
<proteinExistence type="predicted"/>
<name>S2DI20_INDAL</name>
<protein>
    <submittedName>
        <fullName evidence="1">Uncharacterized protein</fullName>
    </submittedName>
</protein>
<sequence length="49" mass="5568">MGLLGIGGLEYKFRDIPITLGIDLIPYFYFNHWGGSFIDGSISVRYILK</sequence>
<evidence type="ECO:0000313" key="2">
    <source>
        <dbReference type="Proteomes" id="UP000006073"/>
    </source>
</evidence>
<accession>S2DI20</accession>
<dbReference type="Proteomes" id="UP000006073">
    <property type="component" value="Unassembled WGS sequence"/>
</dbReference>
<evidence type="ECO:0000313" key="1">
    <source>
        <dbReference type="EMBL" id="EOZ96840.1"/>
    </source>
</evidence>
<keyword evidence="2" id="KW-1185">Reference proteome</keyword>
<comment type="caution">
    <text evidence="1">The sequence shown here is derived from an EMBL/GenBank/DDBJ whole genome shotgun (WGS) entry which is preliminary data.</text>
</comment>
<dbReference type="EMBL" id="ALWO02000032">
    <property type="protein sequence ID" value="EOZ96840.1"/>
    <property type="molecule type" value="Genomic_DNA"/>
</dbReference>